<feature type="binding site" evidence="5">
    <location>
        <position position="224"/>
    </location>
    <ligand>
        <name>S-adenosyl-L-methionine</name>
        <dbReference type="ChEBI" id="CHEBI:59789"/>
    </ligand>
</feature>
<dbReference type="Pfam" id="PF01189">
    <property type="entry name" value="Methyltr_RsmB-F"/>
    <property type="match status" value="2"/>
</dbReference>
<sequence>MTLSFPAPFLQFLQDNHIDPAIYAKTPSLPRYVRIIRPADASPDQLIAELAADAHCPVHAIPGLPGFLLISDSSVKLKQLRAYARGAITGMDVSSGIAALALEVRPGDNVLDLCCAPGAKLLLLAEHLQGKGSVTGVDIAEHRMAICRSLVKKHAGDDKIRIRLFVSDGTSFDEYAPRLGWDDPQTVKEAGRQSGGARPWFASKMLAAGFAGSGTELYDRVLVDAECTHDGSLVHVAKYQHWGFERLADQVTNDADHVPLLQSQLLENAWRLLRPGGSLVYSTCSLSRRQNEAVVGGFLSRHSDAVLLPIPALSSIAVSPIWSPHAFDDDRIRRLFDRMHHAVRLDPLVSNTSGMFIARIQKPPTPSNECLEQEIVPLDI</sequence>
<dbReference type="OrthoDB" id="6093671at2759"/>
<evidence type="ECO:0000313" key="8">
    <source>
        <dbReference type="Proteomes" id="UP000193922"/>
    </source>
</evidence>
<feature type="binding site" evidence="5">
    <location>
        <position position="138"/>
    </location>
    <ligand>
        <name>S-adenosyl-L-methionine</name>
        <dbReference type="ChEBI" id="CHEBI:59789"/>
    </ligand>
</feature>
<dbReference type="RefSeq" id="XP_040743213.1">
    <property type="nucleotide sequence ID" value="XM_040889763.1"/>
</dbReference>
<keyword evidence="2 5" id="KW-0808">Transferase</keyword>
<dbReference type="PANTHER" id="PTHR22807">
    <property type="entry name" value="NOP2 YEAST -RELATED NOL1/NOP2/FMU SUN DOMAIN-CONTAINING"/>
    <property type="match status" value="1"/>
</dbReference>
<feature type="binding site" evidence="5">
    <location>
        <position position="168"/>
    </location>
    <ligand>
        <name>S-adenosyl-L-methionine</name>
        <dbReference type="ChEBI" id="CHEBI:59789"/>
    </ligand>
</feature>
<dbReference type="PRINTS" id="PR02010">
    <property type="entry name" value="RCMT9"/>
</dbReference>
<dbReference type="GeneID" id="63806411"/>
<evidence type="ECO:0000256" key="4">
    <source>
        <dbReference type="ARBA" id="ARBA00022884"/>
    </source>
</evidence>
<dbReference type="Gene3D" id="3.40.50.150">
    <property type="entry name" value="Vaccinia Virus protein VP39"/>
    <property type="match status" value="1"/>
</dbReference>
<dbReference type="AlphaFoldDB" id="A0A1Y1W808"/>
<name>A0A1Y1W808_9FUNG</name>
<dbReference type="PROSITE" id="PS51686">
    <property type="entry name" value="SAM_MT_RSMB_NOP"/>
    <property type="match status" value="1"/>
</dbReference>
<dbReference type="InterPro" id="IPR023269">
    <property type="entry name" value="RCMT_subfamily_9"/>
</dbReference>
<protein>
    <submittedName>
        <fullName evidence="7">S-adenosyl-L-methionine-dependent methyltransferase</fullName>
    </submittedName>
</protein>
<dbReference type="CDD" id="cd02440">
    <property type="entry name" value="AdoMet_MTases"/>
    <property type="match status" value="1"/>
</dbReference>
<keyword evidence="3 5" id="KW-0949">S-adenosyl-L-methionine</keyword>
<dbReference type="PANTHER" id="PTHR22807:SF16">
    <property type="entry name" value="SAM-DEPENDENT MTASE RSMB_NOP-TYPE DOMAIN-CONTAINING PROTEIN"/>
    <property type="match status" value="1"/>
</dbReference>
<evidence type="ECO:0000256" key="2">
    <source>
        <dbReference type="ARBA" id="ARBA00022679"/>
    </source>
</evidence>
<feature type="active site" description="Nucleophile" evidence="5">
    <location>
        <position position="284"/>
    </location>
</feature>
<reference evidence="7 8" key="1">
    <citation type="submission" date="2016-07" db="EMBL/GenBank/DDBJ databases">
        <title>Pervasive Adenine N6-methylation of Active Genes in Fungi.</title>
        <authorList>
            <consortium name="DOE Joint Genome Institute"/>
            <person name="Mondo S.J."/>
            <person name="Dannebaum R.O."/>
            <person name="Kuo R.C."/>
            <person name="Labutti K."/>
            <person name="Haridas S."/>
            <person name="Kuo A."/>
            <person name="Salamov A."/>
            <person name="Ahrendt S.R."/>
            <person name="Lipzen A."/>
            <person name="Sullivan W."/>
            <person name="Andreopoulos W.B."/>
            <person name="Clum A."/>
            <person name="Lindquist E."/>
            <person name="Daum C."/>
            <person name="Ramamoorthy G.K."/>
            <person name="Gryganskyi A."/>
            <person name="Culley D."/>
            <person name="Magnuson J.K."/>
            <person name="James T.Y."/>
            <person name="O'Malley M.A."/>
            <person name="Stajich J.E."/>
            <person name="Spatafora J.W."/>
            <person name="Visel A."/>
            <person name="Grigoriev I.V."/>
        </authorList>
    </citation>
    <scope>NUCLEOTIDE SEQUENCE [LARGE SCALE GENOMIC DNA]</scope>
    <source>
        <strain evidence="7 8">ATCC 12442</strain>
    </source>
</reference>
<proteinExistence type="inferred from homology"/>
<dbReference type="GO" id="GO:0001510">
    <property type="term" value="P:RNA methylation"/>
    <property type="evidence" value="ECO:0007669"/>
    <property type="project" value="InterPro"/>
</dbReference>
<evidence type="ECO:0000256" key="5">
    <source>
        <dbReference type="PROSITE-ProRule" id="PRU01023"/>
    </source>
</evidence>
<dbReference type="STRING" id="61395.A0A1Y1W808"/>
<dbReference type="InterPro" id="IPR001678">
    <property type="entry name" value="MeTrfase_RsmB-F_NOP2_dom"/>
</dbReference>
<dbReference type="SUPFAM" id="SSF53335">
    <property type="entry name" value="S-adenosyl-L-methionine-dependent methyltransferases"/>
    <property type="match status" value="1"/>
</dbReference>
<dbReference type="PRINTS" id="PR02008">
    <property type="entry name" value="RCMTFAMILY"/>
</dbReference>
<feature type="domain" description="SAM-dependent MTase RsmB/NOP-type" evidence="6">
    <location>
        <begin position="21"/>
        <end position="363"/>
    </location>
</feature>
<dbReference type="InterPro" id="IPR029063">
    <property type="entry name" value="SAM-dependent_MTases_sf"/>
</dbReference>
<evidence type="ECO:0000313" key="7">
    <source>
        <dbReference type="EMBL" id="ORX69525.1"/>
    </source>
</evidence>
<comment type="caution">
    <text evidence="5">Lacks conserved residue(s) required for the propagation of feature annotation.</text>
</comment>
<keyword evidence="8" id="KW-1185">Reference proteome</keyword>
<keyword evidence="1 5" id="KW-0489">Methyltransferase</keyword>
<gene>
    <name evidence="7" type="ORF">DL89DRAFT_284060</name>
</gene>
<keyword evidence="4 5" id="KW-0694">RNA-binding</keyword>
<dbReference type="GO" id="GO:0008173">
    <property type="term" value="F:RNA methyltransferase activity"/>
    <property type="evidence" value="ECO:0007669"/>
    <property type="project" value="InterPro"/>
</dbReference>
<dbReference type="Proteomes" id="UP000193922">
    <property type="component" value="Unassembled WGS sequence"/>
</dbReference>
<dbReference type="EMBL" id="MCFD01000007">
    <property type="protein sequence ID" value="ORX69525.1"/>
    <property type="molecule type" value="Genomic_DNA"/>
</dbReference>
<evidence type="ECO:0000256" key="3">
    <source>
        <dbReference type="ARBA" id="ARBA00022691"/>
    </source>
</evidence>
<accession>A0A1Y1W808</accession>
<comment type="caution">
    <text evidence="7">The sequence shown here is derived from an EMBL/GenBank/DDBJ whole genome shotgun (WGS) entry which is preliminary data.</text>
</comment>
<comment type="similarity">
    <text evidence="5">Belongs to the class I-like SAM-binding methyltransferase superfamily. RsmB/NOP family.</text>
</comment>
<dbReference type="InterPro" id="IPR049560">
    <property type="entry name" value="MeTrfase_RsmB-F_NOP2_cat"/>
</dbReference>
<evidence type="ECO:0000256" key="1">
    <source>
        <dbReference type="ARBA" id="ARBA00022603"/>
    </source>
</evidence>
<dbReference type="GO" id="GO:0003723">
    <property type="term" value="F:RNA binding"/>
    <property type="evidence" value="ECO:0007669"/>
    <property type="project" value="UniProtKB-UniRule"/>
</dbReference>
<organism evidence="7 8">
    <name type="scientific">Linderina pennispora</name>
    <dbReference type="NCBI Taxonomy" id="61395"/>
    <lineage>
        <taxon>Eukaryota</taxon>
        <taxon>Fungi</taxon>
        <taxon>Fungi incertae sedis</taxon>
        <taxon>Zoopagomycota</taxon>
        <taxon>Kickxellomycotina</taxon>
        <taxon>Kickxellomycetes</taxon>
        <taxon>Kickxellales</taxon>
        <taxon>Kickxellaceae</taxon>
        <taxon>Linderina</taxon>
    </lineage>
</organism>
<dbReference type="InterPro" id="IPR023267">
    <property type="entry name" value="RCMT"/>
</dbReference>
<evidence type="ECO:0000259" key="6">
    <source>
        <dbReference type="PROSITE" id="PS51686"/>
    </source>
</evidence>